<keyword evidence="3" id="KW-0176">Collagen</keyword>
<feature type="region of interest" description="Disordered" evidence="2">
    <location>
        <begin position="43"/>
        <end position="210"/>
    </location>
</feature>
<evidence type="ECO:0000256" key="2">
    <source>
        <dbReference type="SAM" id="MobiDB-lite"/>
    </source>
</evidence>
<dbReference type="Proteomes" id="UP000185318">
    <property type="component" value="Segment"/>
</dbReference>
<feature type="compositionally biased region" description="Low complexity" evidence="2">
    <location>
        <begin position="633"/>
        <end position="650"/>
    </location>
</feature>
<dbReference type="EMBL" id="KJ019037">
    <property type="protein sequence ID" value="AIX16540.1"/>
    <property type="molecule type" value="Genomic_DNA"/>
</dbReference>
<protein>
    <submittedName>
        <fullName evidence="3">Collagen triple helix repeat protein</fullName>
    </submittedName>
</protein>
<feature type="compositionally biased region" description="Low complexity" evidence="2">
    <location>
        <begin position="305"/>
        <end position="318"/>
    </location>
</feature>
<feature type="compositionally biased region" description="Low complexity" evidence="2">
    <location>
        <begin position="324"/>
        <end position="345"/>
    </location>
</feature>
<keyword evidence="1" id="KW-0677">Repeat</keyword>
<name>A0A0E3EUZ5_9CAUD</name>
<feature type="compositionally biased region" description="Gly residues" evidence="2">
    <location>
        <begin position="651"/>
        <end position="660"/>
    </location>
</feature>
<organism evidence="3 4">
    <name type="scientific">Synechococcus phage ACG-2014f</name>
    <dbReference type="NCBI Taxonomy" id="1493511"/>
    <lineage>
        <taxon>Viruses</taxon>
        <taxon>Duplodnaviria</taxon>
        <taxon>Heunggongvirae</taxon>
        <taxon>Uroviricota</taxon>
        <taxon>Caudoviricetes</taxon>
        <taxon>Pantevenvirales</taxon>
        <taxon>Kyanoviridae</taxon>
        <taxon>Atlauavirus</taxon>
        <taxon>Atlauavirus tusconc8</taxon>
    </lineage>
</organism>
<dbReference type="Pfam" id="PF01391">
    <property type="entry name" value="Collagen"/>
    <property type="match status" value="1"/>
</dbReference>
<feature type="region of interest" description="Disordered" evidence="2">
    <location>
        <begin position="627"/>
        <end position="685"/>
    </location>
</feature>
<dbReference type="InterPro" id="IPR050938">
    <property type="entry name" value="Collagen_Structural_Proteins"/>
</dbReference>
<sequence length="929" mass="89622">MASIQFPANPKVGDTYYDVDTNITYTWEGEYWFATGPGTGIGATGATGAQGNQGSSGEKGEPGTRGIKGDTGSTGSTGPTGPGGFIGLTGATGPQGSPGGATGATGNIGPLGTTGATGPDGASGATGIQGPIGTPGGATGATGLAGPPGNVGATGPLGPNGTPGGATGPLGPVGSTGATGAGATGSDGATGSTGIQGLQGSPGGATGATGIDGLLGPIGATGTTGATGVDGPIGATGTTGATGETGDTGSTGAAGPTGIPGATGFTGPEGATGSKGDEGSTGSTGPQGSPGGATGATGVDGPVGSTGATAATGATGPDGPTGPAGPTGLLGTTGATGDDGSTGATGATGFGATGADGATGSTGSTGPDGPLGSTGATGIAGGVSHVWSPDVSILTANNSFLFTHDVDEDIKILKISKFSSTFTNEEALLNSFAIGDSLRLTSGPATFQYTVRANGGLTVSSGVDVFMLLVSDGFLASGSGTLNGSTVVLQRPTSSTFATFNFGVSTINWPTTDGDVTIDYPFLVNNGPRYVAFNQKDLLGRDDEQFFFEPLVSTDLNSFQFQVKTTNFFKSEIEGGYYYSDIDAYVYLTDITELYSDPSNPVTSVGSPWNVQVVGIASAIPGVAGSPGGATGATGPAGPPSGATGATGDLGPIGPGGPTGPVGVNGSPGSPGGATGATGADGASGATGSTGATGAFVTGSNLVAGIVTATTFDGDATSADKIKTNRSTSAAVNYLTFVADDNSGGAVSETLKTNLNVSFIPSSGDFIASRITASNNFYLGGTEVNSSASELNVLVGVTDFLDEDNMASDSPTAIPSQQSVKRYVDANAFSGITTVSILVGAGSSDVYFASSIVPTTNESIDLGSIDYKFRDLYLSDTTIYTNTGELSVGLNTTAPTAKVVLGPALQTIVQQSTDFDDFKIRIAAQSWGG</sequence>
<gene>
    <name evidence="3" type="ORF">Syn7803C58_15</name>
</gene>
<accession>A0A0E3EUZ5</accession>
<feature type="compositionally biased region" description="Low complexity" evidence="2">
    <location>
        <begin position="46"/>
        <end position="56"/>
    </location>
</feature>
<evidence type="ECO:0000313" key="3">
    <source>
        <dbReference type="EMBL" id="AIX16540.1"/>
    </source>
</evidence>
<feature type="compositionally biased region" description="Gly residues" evidence="2">
    <location>
        <begin position="78"/>
        <end position="87"/>
    </location>
</feature>
<dbReference type="PANTHER" id="PTHR37456">
    <property type="entry name" value="SI:CH211-266K2.1"/>
    <property type="match status" value="1"/>
</dbReference>
<feature type="compositionally biased region" description="Low complexity" evidence="2">
    <location>
        <begin position="223"/>
        <end position="268"/>
    </location>
</feature>
<proteinExistence type="predicted"/>
<feature type="compositionally biased region" description="Low complexity" evidence="2">
    <location>
        <begin position="141"/>
        <end position="160"/>
    </location>
</feature>
<evidence type="ECO:0000256" key="1">
    <source>
        <dbReference type="ARBA" id="ARBA00022737"/>
    </source>
</evidence>
<feature type="region of interest" description="Disordered" evidence="2">
    <location>
        <begin position="223"/>
        <end position="376"/>
    </location>
</feature>
<feature type="compositionally biased region" description="Low complexity" evidence="2">
    <location>
        <begin position="355"/>
        <end position="374"/>
    </location>
</feature>
<dbReference type="InterPro" id="IPR008160">
    <property type="entry name" value="Collagen"/>
</dbReference>
<evidence type="ECO:0000313" key="4">
    <source>
        <dbReference type="Proteomes" id="UP000185318"/>
    </source>
</evidence>
<dbReference type="PANTHER" id="PTHR37456:SF3">
    <property type="entry name" value="COLLAGEN ALPHA-1(XXV) CHAIN"/>
    <property type="match status" value="1"/>
</dbReference>
<reference evidence="3 4" key="1">
    <citation type="submission" date="2013-12" db="EMBL/GenBank/DDBJ databases">
        <title>Ecological redundancy of diverse viral populations within a natural community.</title>
        <authorList>
            <person name="Gregory A.C."/>
            <person name="LaButti K."/>
            <person name="Copeland A."/>
            <person name="Woyke T."/>
            <person name="Sullivan M.B."/>
        </authorList>
    </citation>
    <scope>NUCLEOTIDE SEQUENCE [LARGE SCALE GENOMIC DNA]</scope>
    <source>
        <strain evidence="3">Syn7803C58</strain>
    </source>
</reference>